<dbReference type="InterPro" id="IPR041657">
    <property type="entry name" value="HTH_17"/>
</dbReference>
<feature type="domain" description="Helix-turn-helix" evidence="1">
    <location>
        <begin position="8"/>
        <end position="54"/>
    </location>
</feature>
<gene>
    <name evidence="2" type="ORF">ATK86_7156</name>
</gene>
<protein>
    <submittedName>
        <fullName evidence="2">Helix-turn-helix protein</fullName>
    </submittedName>
</protein>
<dbReference type="Proteomes" id="UP000233766">
    <property type="component" value="Unassembled WGS sequence"/>
</dbReference>
<proteinExistence type="predicted"/>
<comment type="caution">
    <text evidence="2">The sequence shown here is derived from an EMBL/GenBank/DDBJ whole genome shotgun (WGS) entry which is preliminary data.</text>
</comment>
<reference evidence="2 3" key="1">
    <citation type="submission" date="2017-12" db="EMBL/GenBank/DDBJ databases">
        <title>Sequencing the genomes of 1000 Actinobacteria strains.</title>
        <authorList>
            <person name="Klenk H.-P."/>
        </authorList>
    </citation>
    <scope>NUCLEOTIDE SEQUENCE [LARGE SCALE GENOMIC DNA]</scope>
    <source>
        <strain evidence="2 3">DSM 44489</strain>
    </source>
</reference>
<dbReference type="SUPFAM" id="SSF46955">
    <property type="entry name" value="Putative DNA-binding domain"/>
    <property type="match status" value="1"/>
</dbReference>
<evidence type="ECO:0000259" key="1">
    <source>
        <dbReference type="Pfam" id="PF12728"/>
    </source>
</evidence>
<evidence type="ECO:0000313" key="2">
    <source>
        <dbReference type="EMBL" id="PKV76753.1"/>
    </source>
</evidence>
<name>A0A2N3V550_9NOCA</name>
<dbReference type="AlphaFoldDB" id="A0A2N3V550"/>
<sequence>MVDRFSGWLTTADVASRLKIPPKTLANWAYLGKGPRFARIGRHRRYRLEDLVAWEQMMLEQGGGHNFRGVERRDAA</sequence>
<organism evidence="2 3">
    <name type="scientific">Nocardia fluminea</name>
    <dbReference type="NCBI Taxonomy" id="134984"/>
    <lineage>
        <taxon>Bacteria</taxon>
        <taxon>Bacillati</taxon>
        <taxon>Actinomycetota</taxon>
        <taxon>Actinomycetes</taxon>
        <taxon>Mycobacteriales</taxon>
        <taxon>Nocardiaceae</taxon>
        <taxon>Nocardia</taxon>
    </lineage>
</organism>
<dbReference type="Gene3D" id="1.10.1660.10">
    <property type="match status" value="1"/>
</dbReference>
<evidence type="ECO:0000313" key="3">
    <source>
        <dbReference type="Proteomes" id="UP000233766"/>
    </source>
</evidence>
<dbReference type="OrthoDB" id="194758at2"/>
<keyword evidence="3" id="KW-1185">Reference proteome</keyword>
<dbReference type="EMBL" id="PJMW01000003">
    <property type="protein sequence ID" value="PKV76753.1"/>
    <property type="molecule type" value="Genomic_DNA"/>
</dbReference>
<dbReference type="RefSeq" id="WP_101468920.1">
    <property type="nucleotide sequence ID" value="NZ_PJMW01000003.1"/>
</dbReference>
<dbReference type="Pfam" id="PF12728">
    <property type="entry name" value="HTH_17"/>
    <property type="match status" value="1"/>
</dbReference>
<accession>A0A2N3V550</accession>
<dbReference type="InterPro" id="IPR009061">
    <property type="entry name" value="DNA-bd_dom_put_sf"/>
</dbReference>